<proteinExistence type="predicted"/>
<keyword evidence="3" id="KW-1185">Reference proteome</keyword>
<evidence type="ECO:0000313" key="3">
    <source>
        <dbReference type="Proteomes" id="UP001055219"/>
    </source>
</evidence>
<feature type="non-terminal residue" evidence="2">
    <location>
        <position position="427"/>
    </location>
</feature>
<name>A0A9P9XUC7_9HYPO</name>
<dbReference type="Proteomes" id="UP001055219">
    <property type="component" value="Unassembled WGS sequence"/>
</dbReference>
<dbReference type="GeneID" id="75830977"/>
<dbReference type="AlphaFoldDB" id="A0A9P9XUC7"/>
<gene>
    <name evidence="2" type="ORF">J7T54_004489</name>
</gene>
<organism evidence="2 3">
    <name type="scientific">Emericellopsis cladophorae</name>
    <dbReference type="NCBI Taxonomy" id="2686198"/>
    <lineage>
        <taxon>Eukaryota</taxon>
        <taxon>Fungi</taxon>
        <taxon>Dikarya</taxon>
        <taxon>Ascomycota</taxon>
        <taxon>Pezizomycotina</taxon>
        <taxon>Sordariomycetes</taxon>
        <taxon>Hypocreomycetidae</taxon>
        <taxon>Hypocreales</taxon>
        <taxon>Bionectriaceae</taxon>
        <taxon>Emericellopsis</taxon>
    </lineage>
</organism>
<reference evidence="2" key="1">
    <citation type="journal article" date="2021" name="J Fungi (Basel)">
        <title>Genomic and Metabolomic Analyses of the Marine Fungus Emericellopsis cladophorae: Insights into Saltwater Adaptability Mechanisms and Its Biosynthetic Potential.</title>
        <authorList>
            <person name="Goncalves M.F.M."/>
            <person name="Hilario S."/>
            <person name="Van de Peer Y."/>
            <person name="Esteves A.C."/>
            <person name="Alves A."/>
        </authorList>
    </citation>
    <scope>NUCLEOTIDE SEQUENCE</scope>
    <source>
        <strain evidence="2">MUM 19.33</strain>
    </source>
</reference>
<reference evidence="2" key="2">
    <citation type="submission" date="2022-07" db="EMBL/GenBank/DDBJ databases">
        <authorList>
            <person name="Goncalves M.F.M."/>
            <person name="Hilario S."/>
            <person name="Van De Peer Y."/>
            <person name="Esteves A.C."/>
            <person name="Alves A."/>
        </authorList>
    </citation>
    <scope>NUCLEOTIDE SEQUENCE</scope>
    <source>
        <strain evidence="2">MUM 19.33</strain>
    </source>
</reference>
<accession>A0A9P9XUC7</accession>
<feature type="region of interest" description="Disordered" evidence="1">
    <location>
        <begin position="302"/>
        <end position="363"/>
    </location>
</feature>
<dbReference type="OrthoDB" id="5242192at2759"/>
<feature type="compositionally biased region" description="Polar residues" evidence="1">
    <location>
        <begin position="304"/>
        <end position="314"/>
    </location>
</feature>
<dbReference type="RefSeq" id="XP_051358410.1">
    <property type="nucleotide sequence ID" value="XM_051510717.1"/>
</dbReference>
<dbReference type="EMBL" id="JAGIXG020000204">
    <property type="protein sequence ID" value="KAI6777554.1"/>
    <property type="molecule type" value="Genomic_DNA"/>
</dbReference>
<evidence type="ECO:0000256" key="1">
    <source>
        <dbReference type="SAM" id="MobiDB-lite"/>
    </source>
</evidence>
<evidence type="ECO:0000313" key="2">
    <source>
        <dbReference type="EMBL" id="KAI6777554.1"/>
    </source>
</evidence>
<comment type="caution">
    <text evidence="2">The sequence shown here is derived from an EMBL/GenBank/DDBJ whole genome shotgun (WGS) entry which is preliminary data.</text>
</comment>
<sequence>MSRDMSKVGESTRSKGFVIPEGSFRTSVTIKVVRPLRSLSRRIDLISMSADDIATLRRLTIGPMSSDSIALIRTAWQATKIRYPVDDGQPLVAAEAWVRYASTVAGDGSDAMPTSMRQLASGANVDEEIVQAYLELLRAQSTRHADIASTRSLNEGPVDIRNEGLERPVIIPCQDGTAWAFAVAYPDCVHWYDSRPNASIPNLATTPRPIVTNWTGPKVSQDRVDDAGVLALIGIRQIHQGAPHMSQECANELVSSFRARLVAELTCGELEPSAEALAAMAPAEAEAGSQFFADALYGTEPYHKSSSSSRNTSPDVVHPASPHPVSAREGPNLRQRVAPPIHTESSSPVRPLSGGTRVQPGRDDRRTILGHLCEAVLSYRAIQGSDQLSLAVLWQSVKRGATGSTFHKRLNCVRFCERMDALDDAQA</sequence>
<protein>
    <submittedName>
        <fullName evidence="2">Uncharacterized protein</fullName>
    </submittedName>
</protein>